<feature type="region of interest" description="Disordered" evidence="1">
    <location>
        <begin position="338"/>
        <end position="389"/>
    </location>
</feature>
<protein>
    <submittedName>
        <fullName evidence="2">Centromere protein Chl4/mis15/CENP-N</fullName>
    </submittedName>
</protein>
<dbReference type="InterPro" id="IPR007902">
    <property type="entry name" value="Chl4/mis15/CENP-N"/>
</dbReference>
<dbReference type="AlphaFoldDB" id="A0AAN7HEM1"/>
<reference evidence="2" key="2">
    <citation type="submission" date="2023-05" db="EMBL/GenBank/DDBJ databases">
        <authorList>
            <consortium name="Lawrence Berkeley National Laboratory"/>
            <person name="Steindorff A."/>
            <person name="Hensen N."/>
            <person name="Bonometti L."/>
            <person name="Westerberg I."/>
            <person name="Brannstrom I.O."/>
            <person name="Guillou S."/>
            <person name="Cros-Aarteil S."/>
            <person name="Calhoun S."/>
            <person name="Haridas S."/>
            <person name="Kuo A."/>
            <person name="Mondo S."/>
            <person name="Pangilinan J."/>
            <person name="Riley R."/>
            <person name="Labutti K."/>
            <person name="Andreopoulos B."/>
            <person name="Lipzen A."/>
            <person name="Chen C."/>
            <person name="Yanf M."/>
            <person name="Daum C."/>
            <person name="Ng V."/>
            <person name="Clum A."/>
            <person name="Ohm R."/>
            <person name="Martin F."/>
            <person name="Silar P."/>
            <person name="Natvig D."/>
            <person name="Lalanne C."/>
            <person name="Gautier V."/>
            <person name="Ament-Velasquez S.L."/>
            <person name="Kruys A."/>
            <person name="Hutchinson M.I."/>
            <person name="Powell A.J."/>
            <person name="Barry K."/>
            <person name="Miller A.N."/>
            <person name="Grigoriev I.V."/>
            <person name="Debuchy R."/>
            <person name="Gladieux P."/>
            <person name="Thoren M.H."/>
            <person name="Johannesson H."/>
        </authorList>
    </citation>
    <scope>NUCLEOTIDE SEQUENCE</scope>
    <source>
        <strain evidence="2">CBS 532.94</strain>
    </source>
</reference>
<dbReference type="Gene3D" id="3.10.20.720">
    <property type="match status" value="1"/>
</dbReference>
<evidence type="ECO:0000256" key="1">
    <source>
        <dbReference type="SAM" id="MobiDB-lite"/>
    </source>
</evidence>
<name>A0AAN7HEM1_9PEZI</name>
<feature type="compositionally biased region" description="Polar residues" evidence="1">
    <location>
        <begin position="1"/>
        <end position="12"/>
    </location>
</feature>
<feature type="compositionally biased region" description="Basic and acidic residues" evidence="1">
    <location>
        <begin position="380"/>
        <end position="389"/>
    </location>
</feature>
<comment type="caution">
    <text evidence="2">The sequence shown here is derived from an EMBL/GenBank/DDBJ whole genome shotgun (WGS) entry which is preliminary data.</text>
</comment>
<feature type="region of interest" description="Disordered" evidence="1">
    <location>
        <begin position="419"/>
        <end position="486"/>
    </location>
</feature>
<proteinExistence type="predicted"/>
<feature type="region of interest" description="Disordered" evidence="1">
    <location>
        <begin position="1"/>
        <end position="20"/>
    </location>
</feature>
<accession>A0AAN7HEM1</accession>
<reference evidence="2" key="1">
    <citation type="journal article" date="2023" name="Mol. Phylogenet. Evol.">
        <title>Genome-scale phylogeny and comparative genomics of the fungal order Sordariales.</title>
        <authorList>
            <person name="Hensen N."/>
            <person name="Bonometti L."/>
            <person name="Westerberg I."/>
            <person name="Brannstrom I.O."/>
            <person name="Guillou S."/>
            <person name="Cros-Aarteil S."/>
            <person name="Calhoun S."/>
            <person name="Haridas S."/>
            <person name="Kuo A."/>
            <person name="Mondo S."/>
            <person name="Pangilinan J."/>
            <person name="Riley R."/>
            <person name="LaButti K."/>
            <person name="Andreopoulos B."/>
            <person name="Lipzen A."/>
            <person name="Chen C."/>
            <person name="Yan M."/>
            <person name="Daum C."/>
            <person name="Ng V."/>
            <person name="Clum A."/>
            <person name="Steindorff A."/>
            <person name="Ohm R.A."/>
            <person name="Martin F."/>
            <person name="Silar P."/>
            <person name="Natvig D.O."/>
            <person name="Lalanne C."/>
            <person name="Gautier V."/>
            <person name="Ament-Velasquez S.L."/>
            <person name="Kruys A."/>
            <person name="Hutchinson M.I."/>
            <person name="Powell A.J."/>
            <person name="Barry K."/>
            <person name="Miller A.N."/>
            <person name="Grigoriev I.V."/>
            <person name="Debuchy R."/>
            <person name="Gladieux P."/>
            <person name="Hiltunen Thoren M."/>
            <person name="Johannesson H."/>
        </authorList>
    </citation>
    <scope>NUCLEOTIDE SEQUENCE</scope>
    <source>
        <strain evidence="2">CBS 532.94</strain>
    </source>
</reference>
<dbReference type="GO" id="GO:0034080">
    <property type="term" value="P:CENP-A containing chromatin assembly"/>
    <property type="evidence" value="ECO:0007669"/>
    <property type="project" value="InterPro"/>
</dbReference>
<gene>
    <name evidence="2" type="ORF">C8A03DRAFT_14545</name>
</gene>
<dbReference type="Proteomes" id="UP001303760">
    <property type="component" value="Unassembled WGS sequence"/>
</dbReference>
<evidence type="ECO:0000313" key="2">
    <source>
        <dbReference type="EMBL" id="KAK4239045.1"/>
    </source>
</evidence>
<sequence>MARLSVPTTARLPSSVRVDPSHPTATKILGRLSRSSLLSIALDWLDDSNLPLAQPYLRRDSDDEEFENEDADDLYPPERSVEAVREIYFSLQARKGSKREVLDRITEGDWRHGLTLYQLAMADLQYLYDHPTSQQWSAYRVVPLKAPRDSDGEEPPEVDKQSLTIPRFHPSTFLKTLQAQVLPDIKAHYNFDAHKSLPLLLLRIFILDSPYNTNLGLQTTTITTTNFDASRTVYIAFPDASPHIFISKPQTTTVSSSTASSIAPGGGGESKSLRTLLLEGIPKALSRPLQRQRFTLQSTKLVTRNLAELVERRGGGRTNHAAGGWSIYADERKRETPLDLVLPSPPLSSELSEEGEGGRRDGGGSKSAGGKRVVPPLMSDQEKREERAAKRARLVARARFGDTAKVGDGKGVERVDVVLEDAFPQGERENVEEEEEERDEGDRAAGRSARGGRKTQVDAALERAEEEDEDDDGRREDQPAGGWRPNVRLTFHGPHVFAGIRQLVECGIIDGERMPGWMTGEEGVTIGAVRNGRIRGHKGSGL</sequence>
<keyword evidence="3" id="KW-1185">Reference proteome</keyword>
<feature type="compositionally biased region" description="Acidic residues" evidence="1">
    <location>
        <begin position="430"/>
        <end position="439"/>
    </location>
</feature>
<dbReference type="EMBL" id="MU860075">
    <property type="protein sequence ID" value="KAK4239045.1"/>
    <property type="molecule type" value="Genomic_DNA"/>
</dbReference>
<dbReference type="GO" id="GO:0007059">
    <property type="term" value="P:chromosome segregation"/>
    <property type="evidence" value="ECO:0007669"/>
    <property type="project" value="InterPro"/>
</dbReference>
<dbReference type="Pfam" id="PF05238">
    <property type="entry name" value="CENP-N"/>
    <property type="match status" value="1"/>
</dbReference>
<evidence type="ECO:0000313" key="3">
    <source>
        <dbReference type="Proteomes" id="UP001303760"/>
    </source>
</evidence>
<feature type="compositionally biased region" description="Low complexity" evidence="1">
    <location>
        <begin position="338"/>
        <end position="350"/>
    </location>
</feature>
<organism evidence="2 3">
    <name type="scientific">Achaetomium macrosporum</name>
    <dbReference type="NCBI Taxonomy" id="79813"/>
    <lineage>
        <taxon>Eukaryota</taxon>
        <taxon>Fungi</taxon>
        <taxon>Dikarya</taxon>
        <taxon>Ascomycota</taxon>
        <taxon>Pezizomycotina</taxon>
        <taxon>Sordariomycetes</taxon>
        <taxon>Sordariomycetidae</taxon>
        <taxon>Sordariales</taxon>
        <taxon>Chaetomiaceae</taxon>
        <taxon>Achaetomium</taxon>
    </lineage>
</organism>